<keyword evidence="5" id="KW-0732">Signal</keyword>
<dbReference type="InterPro" id="IPR050671">
    <property type="entry name" value="CD300_family_receptors"/>
</dbReference>
<comment type="subcellular location">
    <subcellularLocation>
        <location evidence="1">Membrane</location>
    </subcellularLocation>
</comment>
<evidence type="ECO:0000259" key="6">
    <source>
        <dbReference type="SMART" id="SM00409"/>
    </source>
</evidence>
<dbReference type="SUPFAM" id="SSF48726">
    <property type="entry name" value="Immunoglobulin"/>
    <property type="match status" value="1"/>
</dbReference>
<dbReference type="PANTHER" id="PTHR11860">
    <property type="entry name" value="POLYMERIC-IMMUNOGLOBULIN RECEPTOR"/>
    <property type="match status" value="1"/>
</dbReference>
<dbReference type="SMART" id="SM00409">
    <property type="entry name" value="IG"/>
    <property type="match status" value="1"/>
</dbReference>
<reference evidence="7 8" key="1">
    <citation type="submission" date="2020-02" db="EMBL/GenBank/DDBJ databases">
        <title>A chromosome-scale genome assembly of the black bullhead catfish (Ameiurus melas).</title>
        <authorList>
            <person name="Wen M."/>
            <person name="Zham M."/>
            <person name="Cabau C."/>
            <person name="Klopp C."/>
            <person name="Donnadieu C."/>
            <person name="Roques C."/>
            <person name="Bouchez O."/>
            <person name="Lampietro C."/>
            <person name="Jouanno E."/>
            <person name="Herpin A."/>
            <person name="Louis A."/>
            <person name="Berthelot C."/>
            <person name="Parey E."/>
            <person name="Roest-Crollius H."/>
            <person name="Braasch I."/>
            <person name="Postlethwait J."/>
            <person name="Robinson-Rechavi M."/>
            <person name="Echchiki A."/>
            <person name="Begum T."/>
            <person name="Montfort J."/>
            <person name="Schartl M."/>
            <person name="Bobe J."/>
            <person name="Guiguen Y."/>
        </authorList>
    </citation>
    <scope>NUCLEOTIDE SEQUENCE [LARGE SCALE GENOMIC DNA]</scope>
    <source>
        <strain evidence="7">M_S1</strain>
        <tissue evidence="7">Blood</tissue>
    </source>
</reference>
<dbReference type="InterPro" id="IPR036179">
    <property type="entry name" value="Ig-like_dom_sf"/>
</dbReference>
<evidence type="ECO:0000256" key="4">
    <source>
        <dbReference type="SAM" id="Phobius"/>
    </source>
</evidence>
<accession>A0A7J5ZXY4</accession>
<keyword evidence="2 4" id="KW-0812">Transmembrane</keyword>
<proteinExistence type="predicted"/>
<comment type="caution">
    <text evidence="7">The sequence shown here is derived from an EMBL/GenBank/DDBJ whole genome shotgun (WGS) entry which is preliminary data.</text>
</comment>
<dbReference type="GO" id="GO:0005886">
    <property type="term" value="C:plasma membrane"/>
    <property type="evidence" value="ECO:0007669"/>
    <property type="project" value="TreeGrafter"/>
</dbReference>
<evidence type="ECO:0000256" key="3">
    <source>
        <dbReference type="ARBA" id="ARBA00023136"/>
    </source>
</evidence>
<keyword evidence="3 4" id="KW-0472">Membrane</keyword>
<dbReference type="Proteomes" id="UP000593565">
    <property type="component" value="Unassembled WGS sequence"/>
</dbReference>
<evidence type="ECO:0000313" key="7">
    <source>
        <dbReference type="EMBL" id="KAF4075495.1"/>
    </source>
</evidence>
<dbReference type="Gene3D" id="2.60.40.10">
    <property type="entry name" value="Immunoglobulins"/>
    <property type="match status" value="1"/>
</dbReference>
<keyword evidence="8" id="KW-1185">Reference proteome</keyword>
<dbReference type="AlphaFoldDB" id="A0A7J5ZXY4"/>
<dbReference type="CDD" id="cd05716">
    <property type="entry name" value="IgV_pIgR_like"/>
    <property type="match status" value="1"/>
</dbReference>
<feature type="transmembrane region" description="Helical" evidence="4">
    <location>
        <begin position="122"/>
        <end position="144"/>
    </location>
</feature>
<keyword evidence="4" id="KW-1133">Transmembrane helix</keyword>
<name>A0A7J5ZXY4_AMEME</name>
<evidence type="ECO:0000256" key="2">
    <source>
        <dbReference type="ARBA" id="ARBA00022692"/>
    </source>
</evidence>
<gene>
    <name evidence="7" type="ORF">AMELA_G00235030</name>
</gene>
<dbReference type="InterPro" id="IPR013106">
    <property type="entry name" value="Ig_V-set"/>
</dbReference>
<evidence type="ECO:0000256" key="1">
    <source>
        <dbReference type="ARBA" id="ARBA00004370"/>
    </source>
</evidence>
<dbReference type="GO" id="GO:0004888">
    <property type="term" value="F:transmembrane signaling receptor activity"/>
    <property type="evidence" value="ECO:0007669"/>
    <property type="project" value="TreeGrafter"/>
</dbReference>
<dbReference type="InterPro" id="IPR013783">
    <property type="entry name" value="Ig-like_fold"/>
</dbReference>
<dbReference type="InterPro" id="IPR003599">
    <property type="entry name" value="Ig_sub"/>
</dbReference>
<dbReference type="PANTHER" id="PTHR11860:SF118">
    <property type="entry name" value="CMRF35-LIKE MOLECULE 3-RELATED"/>
    <property type="match status" value="1"/>
</dbReference>
<evidence type="ECO:0000313" key="8">
    <source>
        <dbReference type="Proteomes" id="UP000593565"/>
    </source>
</evidence>
<dbReference type="Pfam" id="PF07686">
    <property type="entry name" value="V-set"/>
    <property type="match status" value="1"/>
</dbReference>
<evidence type="ECO:0000256" key="5">
    <source>
        <dbReference type="SAM" id="SignalP"/>
    </source>
</evidence>
<protein>
    <recommendedName>
        <fullName evidence="6">Immunoglobulin domain-containing protein</fullName>
    </recommendedName>
</protein>
<feature type="chain" id="PRO_5029598631" description="Immunoglobulin domain-containing protein" evidence="5">
    <location>
        <begin position="19"/>
        <end position="168"/>
    </location>
</feature>
<sequence>MKILLIFTFCLIIAGSDAVTTVTGYRGRSVEIKCSYNSGYEEYKKYLCRGRCSYEKVLVHSGSPAEDTRFSLYDDTTAKVFTVTITDLRTEDEGTYWCGIERTGYDIYTELLLLVQTGIRNYILISTGAVLLVVGVIIAIYCIIHRQGSETRTRHNLPQRQMEIMKMS</sequence>
<organism evidence="7 8">
    <name type="scientific">Ameiurus melas</name>
    <name type="common">Black bullhead</name>
    <name type="synonym">Silurus melas</name>
    <dbReference type="NCBI Taxonomy" id="219545"/>
    <lineage>
        <taxon>Eukaryota</taxon>
        <taxon>Metazoa</taxon>
        <taxon>Chordata</taxon>
        <taxon>Craniata</taxon>
        <taxon>Vertebrata</taxon>
        <taxon>Euteleostomi</taxon>
        <taxon>Actinopterygii</taxon>
        <taxon>Neopterygii</taxon>
        <taxon>Teleostei</taxon>
        <taxon>Ostariophysi</taxon>
        <taxon>Siluriformes</taxon>
        <taxon>Ictaluridae</taxon>
        <taxon>Ameiurus</taxon>
    </lineage>
</organism>
<feature type="signal peptide" evidence="5">
    <location>
        <begin position="1"/>
        <end position="18"/>
    </location>
</feature>
<dbReference type="EMBL" id="JAAGNN010000021">
    <property type="protein sequence ID" value="KAF4075495.1"/>
    <property type="molecule type" value="Genomic_DNA"/>
</dbReference>
<feature type="domain" description="Immunoglobulin" evidence="6">
    <location>
        <begin position="19"/>
        <end position="116"/>
    </location>
</feature>